<dbReference type="Proteomes" id="UP000446719">
    <property type="component" value="Unassembled WGS sequence"/>
</dbReference>
<dbReference type="RefSeq" id="WP_006427565.1">
    <property type="nucleotide sequence ID" value="NZ_CABIWY010000011.1"/>
</dbReference>
<dbReference type="EMBL" id="CYXO01000007">
    <property type="protein sequence ID" value="CUM99203.1"/>
    <property type="molecule type" value="Genomic_DNA"/>
</dbReference>
<dbReference type="eggNOG" id="ENOG5032ZY3">
    <property type="taxonomic scope" value="Bacteria"/>
</dbReference>
<reference evidence="8" key="4">
    <citation type="submission" date="2020-02" db="EMBL/GenBank/DDBJ databases">
        <authorList>
            <person name="Littmann E."/>
            <person name="Sorbara M."/>
        </authorList>
    </citation>
    <scope>NUCLEOTIDE SEQUENCE</scope>
    <source>
        <strain evidence="8">MSK.10.16</strain>
    </source>
</reference>
<dbReference type="EMBL" id="WWSB01000002">
    <property type="protein sequence ID" value="MZK17006.1"/>
    <property type="molecule type" value="Genomic_DNA"/>
</dbReference>
<dbReference type="EMBL" id="CYYY01000011">
    <property type="protein sequence ID" value="CUO09187.1"/>
    <property type="molecule type" value="Genomic_DNA"/>
</dbReference>
<evidence type="ECO:0000313" key="5">
    <source>
        <dbReference type="EMBL" id="MZK10010.1"/>
    </source>
</evidence>
<accession>A0A174EG72</accession>
<evidence type="ECO:0000313" key="13">
    <source>
        <dbReference type="Proteomes" id="UP000449249"/>
    </source>
</evidence>
<name>A0A174EG72_9FIRM</name>
<evidence type="ECO:0000313" key="4">
    <source>
        <dbReference type="EMBL" id="CUO09187.1"/>
    </source>
</evidence>
<keyword evidence="1" id="KW-0812">Transmembrane</keyword>
<dbReference type="EMBL" id="JAAIOD010000003">
    <property type="protein sequence ID" value="NSE57225.1"/>
    <property type="molecule type" value="Genomic_DNA"/>
</dbReference>
<dbReference type="AlphaFoldDB" id="A0A174EG72"/>
<keyword evidence="1" id="KW-1133">Transmembrane helix</keyword>
<dbReference type="EMBL" id="WWSC01000003">
    <property type="protein sequence ID" value="MZK40835.1"/>
    <property type="molecule type" value="Genomic_DNA"/>
</dbReference>
<gene>
    <name evidence="7" type="primary">spoIIIAC</name>
    <name evidence="3" type="ORF">ERS852408_00610</name>
    <name evidence="4" type="ORF">ERS852423_02243</name>
    <name evidence="2" type="ORF">ERS852573_01443</name>
    <name evidence="8" type="ORF">G4332_03665</name>
    <name evidence="7" type="ORF">GT528_03765</name>
    <name evidence="6" type="ORF">GT565_02485</name>
    <name evidence="5" type="ORF">GT576_06580</name>
</gene>
<evidence type="ECO:0000313" key="7">
    <source>
        <dbReference type="EMBL" id="MZK40835.1"/>
    </source>
</evidence>
<dbReference type="Proteomes" id="UP000095439">
    <property type="component" value="Unassembled WGS sequence"/>
</dbReference>
<proteinExistence type="predicted"/>
<dbReference type="InterPro" id="IPR025664">
    <property type="entry name" value="Spore_III_AC/AD"/>
</dbReference>
<dbReference type="Proteomes" id="UP000095597">
    <property type="component" value="Unassembled WGS sequence"/>
</dbReference>
<dbReference type="Proteomes" id="UP000724058">
    <property type="component" value="Unassembled WGS sequence"/>
</dbReference>
<reference evidence="8" key="3">
    <citation type="journal article" date="2020" name="Cell Host Microbe">
        <title>Functional and Genomic Variation between Human-Derived Isolates of Lachnospiraceae Reveals Inter- and Intra-Species Diversity.</title>
        <authorList>
            <person name="Sorbara M.T."/>
            <person name="Littmann E.R."/>
            <person name="Fontana E."/>
            <person name="Moody T.U."/>
            <person name="Kohout C.E."/>
            <person name="Gjonbalaj M."/>
            <person name="Eaton V."/>
            <person name="Seok R."/>
            <person name="Leiner I.M."/>
            <person name="Pamer E.G."/>
        </authorList>
    </citation>
    <scope>NUCLEOTIDE SEQUENCE</scope>
    <source>
        <strain evidence="8">MSK.10.16</strain>
    </source>
</reference>
<reference evidence="9 10" key="1">
    <citation type="submission" date="2015-09" db="EMBL/GenBank/DDBJ databases">
        <authorList>
            <consortium name="Pathogen Informatics"/>
        </authorList>
    </citation>
    <scope>NUCLEOTIDE SEQUENCE [LARGE SCALE GENOMIC DNA]</scope>
    <source>
        <strain evidence="3 9">2789STDY5608851</strain>
        <strain evidence="4 10">2789STDY5608866</strain>
        <strain evidence="2 11">2789STDY5834961</strain>
    </source>
</reference>
<feature type="transmembrane region" description="Helical" evidence="1">
    <location>
        <begin position="32"/>
        <end position="52"/>
    </location>
</feature>
<dbReference type="GeneID" id="93136933"/>
<sequence length="64" mass="7228">MTINLIFKIAAVGILVSILCQVLKHSGREEQAFLTSLAGLLLVLFWIVPYIYDLFESIQNLFSL</sequence>
<keyword evidence="1" id="KW-0472">Membrane</keyword>
<dbReference type="NCBIfam" id="TIGR02848">
    <property type="entry name" value="spore_III_AC"/>
    <property type="match status" value="1"/>
</dbReference>
<dbReference type="Pfam" id="PF06686">
    <property type="entry name" value="SpoIIIAC"/>
    <property type="match status" value="1"/>
</dbReference>
<dbReference type="EMBL" id="CYYM01000002">
    <property type="protein sequence ID" value="CUN59056.1"/>
    <property type="molecule type" value="Genomic_DNA"/>
</dbReference>
<evidence type="ECO:0000313" key="6">
    <source>
        <dbReference type="EMBL" id="MZK17006.1"/>
    </source>
</evidence>
<dbReference type="Proteomes" id="UP000095380">
    <property type="component" value="Unassembled WGS sequence"/>
</dbReference>
<dbReference type="EMBL" id="WWSH01000004">
    <property type="protein sequence ID" value="MZK10010.1"/>
    <property type="molecule type" value="Genomic_DNA"/>
</dbReference>
<evidence type="ECO:0000313" key="8">
    <source>
        <dbReference type="EMBL" id="NSE57225.1"/>
    </source>
</evidence>
<evidence type="ECO:0000313" key="2">
    <source>
        <dbReference type="EMBL" id="CUM99203.1"/>
    </source>
</evidence>
<evidence type="ECO:0000313" key="9">
    <source>
        <dbReference type="Proteomes" id="UP000095380"/>
    </source>
</evidence>
<dbReference type="InterPro" id="IPR009570">
    <property type="entry name" value="Spore_III_AC"/>
</dbReference>
<reference evidence="12 13" key="2">
    <citation type="journal article" date="2019" name="Nat. Med.">
        <title>A library of human gut bacterial isolates paired with longitudinal multiomics data enables mechanistic microbiome research.</title>
        <authorList>
            <person name="Poyet M."/>
            <person name="Groussin M."/>
            <person name="Gibbons S.M."/>
            <person name="Avila-Pacheco J."/>
            <person name="Jiang X."/>
            <person name="Kearney S.M."/>
            <person name="Perrotta A.R."/>
            <person name="Berdy B."/>
            <person name="Zhao S."/>
            <person name="Lieberman T.D."/>
            <person name="Swanson P.K."/>
            <person name="Smith M."/>
            <person name="Roesemann S."/>
            <person name="Alexander J.E."/>
            <person name="Rich S.A."/>
            <person name="Livny J."/>
            <person name="Vlamakis H."/>
            <person name="Clish C."/>
            <person name="Bullock K."/>
            <person name="Deik A."/>
            <person name="Scott J."/>
            <person name="Pierce K.A."/>
            <person name="Xavier R.J."/>
            <person name="Alm E.J."/>
        </authorList>
    </citation>
    <scope>NUCLEOTIDE SEQUENCE [LARGE SCALE GENOMIC DNA]</scope>
    <source>
        <strain evidence="5 13">BIOML-A1</strain>
        <strain evidence="7 14">BIOML-A6</strain>
        <strain evidence="6 12">BIOML-A7</strain>
    </source>
</reference>
<dbReference type="OrthoDB" id="9800383at2"/>
<feature type="transmembrane region" description="Helical" evidence="1">
    <location>
        <begin position="6"/>
        <end position="23"/>
    </location>
</feature>
<dbReference type="Proteomes" id="UP000472916">
    <property type="component" value="Unassembled WGS sequence"/>
</dbReference>
<evidence type="ECO:0000313" key="12">
    <source>
        <dbReference type="Proteomes" id="UP000446719"/>
    </source>
</evidence>
<dbReference type="Proteomes" id="UP000449249">
    <property type="component" value="Unassembled WGS sequence"/>
</dbReference>
<evidence type="ECO:0000313" key="11">
    <source>
        <dbReference type="Proteomes" id="UP000095597"/>
    </source>
</evidence>
<evidence type="ECO:0000313" key="14">
    <source>
        <dbReference type="Proteomes" id="UP000472916"/>
    </source>
</evidence>
<protein>
    <submittedName>
        <fullName evidence="7">Stage III sporulation protein AC</fullName>
    </submittedName>
</protein>
<evidence type="ECO:0000313" key="3">
    <source>
        <dbReference type="EMBL" id="CUN59056.1"/>
    </source>
</evidence>
<evidence type="ECO:0000313" key="10">
    <source>
        <dbReference type="Proteomes" id="UP000095439"/>
    </source>
</evidence>
<organism evidence="7 14">
    <name type="scientific">Dorea longicatena</name>
    <dbReference type="NCBI Taxonomy" id="88431"/>
    <lineage>
        <taxon>Bacteria</taxon>
        <taxon>Bacillati</taxon>
        <taxon>Bacillota</taxon>
        <taxon>Clostridia</taxon>
        <taxon>Lachnospirales</taxon>
        <taxon>Lachnospiraceae</taxon>
        <taxon>Dorea</taxon>
    </lineage>
</organism>
<evidence type="ECO:0000256" key="1">
    <source>
        <dbReference type="SAM" id="Phobius"/>
    </source>
</evidence>